<accession>A0A2K2D2B5</accession>
<evidence type="ECO:0000313" key="3">
    <source>
        <dbReference type="Proteomes" id="UP000008810"/>
    </source>
</evidence>
<evidence type="ECO:0000313" key="1">
    <source>
        <dbReference type="EMBL" id="PNT68405.1"/>
    </source>
</evidence>
<dbReference type="Proteomes" id="UP000008810">
    <property type="component" value="Chromosome 3"/>
</dbReference>
<reference evidence="2" key="3">
    <citation type="submission" date="2018-08" db="UniProtKB">
        <authorList>
            <consortium name="EnsemblPlants"/>
        </authorList>
    </citation>
    <scope>IDENTIFICATION</scope>
    <source>
        <strain evidence="2">cv. Bd21</strain>
    </source>
</reference>
<gene>
    <name evidence="1" type="ORF">BRADI_3g40205v3</name>
</gene>
<sequence length="47" mass="5426">MTSERFDSMYKEFRVSDDSSIISTIHPVRLCGIVSTMTLLNFISIQR</sequence>
<dbReference type="EnsemblPlants" id="PNT68405">
    <property type="protein sequence ID" value="PNT68405"/>
    <property type="gene ID" value="BRADI_3g40205v3"/>
</dbReference>
<evidence type="ECO:0000313" key="2">
    <source>
        <dbReference type="EnsemblPlants" id="PNT68405"/>
    </source>
</evidence>
<protein>
    <submittedName>
        <fullName evidence="1 2">Uncharacterized protein</fullName>
    </submittedName>
</protein>
<reference evidence="1 2" key="1">
    <citation type="journal article" date="2010" name="Nature">
        <title>Genome sequencing and analysis of the model grass Brachypodium distachyon.</title>
        <authorList>
            <consortium name="International Brachypodium Initiative"/>
        </authorList>
    </citation>
    <scope>NUCLEOTIDE SEQUENCE [LARGE SCALE GENOMIC DNA]</scope>
    <source>
        <strain evidence="1 2">Bd21</strain>
    </source>
</reference>
<dbReference type="AlphaFoldDB" id="A0A2K2D2B5"/>
<name>A0A2K2D2B5_BRADI</name>
<keyword evidence="3" id="KW-1185">Reference proteome</keyword>
<dbReference type="Gramene" id="PNT68405">
    <property type="protein sequence ID" value="PNT68405"/>
    <property type="gene ID" value="BRADI_3g40205v3"/>
</dbReference>
<dbReference type="EMBL" id="CM000882">
    <property type="protein sequence ID" value="PNT68405.1"/>
    <property type="molecule type" value="Genomic_DNA"/>
</dbReference>
<organism evidence="1">
    <name type="scientific">Brachypodium distachyon</name>
    <name type="common">Purple false brome</name>
    <name type="synonym">Trachynia distachya</name>
    <dbReference type="NCBI Taxonomy" id="15368"/>
    <lineage>
        <taxon>Eukaryota</taxon>
        <taxon>Viridiplantae</taxon>
        <taxon>Streptophyta</taxon>
        <taxon>Embryophyta</taxon>
        <taxon>Tracheophyta</taxon>
        <taxon>Spermatophyta</taxon>
        <taxon>Magnoliopsida</taxon>
        <taxon>Liliopsida</taxon>
        <taxon>Poales</taxon>
        <taxon>Poaceae</taxon>
        <taxon>BOP clade</taxon>
        <taxon>Pooideae</taxon>
        <taxon>Stipodae</taxon>
        <taxon>Brachypodieae</taxon>
        <taxon>Brachypodium</taxon>
    </lineage>
</organism>
<proteinExistence type="predicted"/>
<reference evidence="1" key="2">
    <citation type="submission" date="2017-06" db="EMBL/GenBank/DDBJ databases">
        <title>WGS assembly of Brachypodium distachyon.</title>
        <authorList>
            <consortium name="The International Brachypodium Initiative"/>
            <person name="Lucas S."/>
            <person name="Harmon-Smith M."/>
            <person name="Lail K."/>
            <person name="Tice H."/>
            <person name="Grimwood J."/>
            <person name="Bruce D."/>
            <person name="Barry K."/>
            <person name="Shu S."/>
            <person name="Lindquist E."/>
            <person name="Wang M."/>
            <person name="Pitluck S."/>
            <person name="Vogel J.P."/>
            <person name="Garvin D.F."/>
            <person name="Mockler T.C."/>
            <person name="Schmutz J."/>
            <person name="Rokhsar D."/>
            <person name="Bevan M.W."/>
        </authorList>
    </citation>
    <scope>NUCLEOTIDE SEQUENCE</scope>
    <source>
        <strain evidence="1">Bd21</strain>
    </source>
</reference>
<dbReference type="InParanoid" id="A0A2K2D2B5"/>